<feature type="compositionally biased region" description="Basic residues" evidence="6">
    <location>
        <begin position="66"/>
        <end position="76"/>
    </location>
</feature>
<dbReference type="OrthoDB" id="515401at2759"/>
<feature type="compositionally biased region" description="Basic and acidic residues" evidence="6">
    <location>
        <begin position="365"/>
        <end position="380"/>
    </location>
</feature>
<feature type="domain" description="GATA-type" evidence="7">
    <location>
        <begin position="1137"/>
        <end position="1184"/>
    </location>
</feature>
<feature type="region of interest" description="Disordered" evidence="6">
    <location>
        <begin position="1047"/>
        <end position="1125"/>
    </location>
</feature>
<accession>G0NJ14</accession>
<dbReference type="PROSITE" id="PS50114">
    <property type="entry name" value="GATA_ZN_FINGER_2"/>
    <property type="match status" value="1"/>
</dbReference>
<dbReference type="SMART" id="SM00401">
    <property type="entry name" value="ZnF_GATA"/>
    <property type="match status" value="1"/>
</dbReference>
<dbReference type="GO" id="GO:0043565">
    <property type="term" value="F:sequence-specific DNA binding"/>
    <property type="evidence" value="ECO:0007669"/>
    <property type="project" value="InterPro"/>
</dbReference>
<feature type="compositionally biased region" description="Polar residues" evidence="6">
    <location>
        <begin position="949"/>
        <end position="958"/>
    </location>
</feature>
<dbReference type="GO" id="GO:0006355">
    <property type="term" value="P:regulation of DNA-templated transcription"/>
    <property type="evidence" value="ECO:0007669"/>
    <property type="project" value="InterPro"/>
</dbReference>
<feature type="compositionally biased region" description="Polar residues" evidence="6">
    <location>
        <begin position="158"/>
        <end position="169"/>
    </location>
</feature>
<dbReference type="EMBL" id="GL379893">
    <property type="protein sequence ID" value="EGT32047.1"/>
    <property type="molecule type" value="Genomic_DNA"/>
</dbReference>
<feature type="region of interest" description="Disordered" evidence="6">
    <location>
        <begin position="254"/>
        <end position="312"/>
    </location>
</feature>
<feature type="region of interest" description="Disordered" evidence="6">
    <location>
        <begin position="733"/>
        <end position="778"/>
    </location>
</feature>
<evidence type="ECO:0000256" key="1">
    <source>
        <dbReference type="ARBA" id="ARBA00023015"/>
    </source>
</evidence>
<keyword evidence="4" id="KW-0479">Metal-binding</keyword>
<feature type="compositionally biased region" description="Acidic residues" evidence="6">
    <location>
        <begin position="1053"/>
        <end position="1069"/>
    </location>
</feature>
<keyword evidence="3" id="KW-0539">Nucleus</keyword>
<dbReference type="CDD" id="cd00202">
    <property type="entry name" value="ZnF_GATA"/>
    <property type="match status" value="1"/>
</dbReference>
<evidence type="ECO:0000259" key="7">
    <source>
        <dbReference type="PROSITE" id="PS50114"/>
    </source>
</evidence>
<dbReference type="HOGENOM" id="CLU_253917_0_0_1"/>
<feature type="region of interest" description="Disordered" evidence="6">
    <location>
        <begin position="614"/>
        <end position="664"/>
    </location>
</feature>
<evidence type="ECO:0000256" key="4">
    <source>
        <dbReference type="PROSITE-ProRule" id="PRU00094"/>
    </source>
</evidence>
<evidence type="ECO:0000256" key="2">
    <source>
        <dbReference type="ARBA" id="ARBA00023163"/>
    </source>
</evidence>
<keyword evidence="9" id="KW-1185">Reference proteome</keyword>
<gene>
    <name evidence="8" type="ORF">CAEBREN_07808</name>
</gene>
<name>G0NJ14_CAEBE</name>
<feature type="region of interest" description="Disordered" evidence="6">
    <location>
        <begin position="47"/>
        <end position="184"/>
    </location>
</feature>
<evidence type="ECO:0000313" key="8">
    <source>
        <dbReference type="EMBL" id="EGT32047.1"/>
    </source>
</evidence>
<keyword evidence="4" id="KW-0862">Zinc</keyword>
<feature type="compositionally biased region" description="Polar residues" evidence="6">
    <location>
        <begin position="1084"/>
        <end position="1093"/>
    </location>
</feature>
<evidence type="ECO:0000256" key="5">
    <source>
        <dbReference type="SAM" id="Coils"/>
    </source>
</evidence>
<dbReference type="InParanoid" id="G0NJ14"/>
<feature type="compositionally biased region" description="Basic and acidic residues" evidence="6">
    <location>
        <begin position="889"/>
        <end position="901"/>
    </location>
</feature>
<feature type="compositionally biased region" description="Basic residues" evidence="6">
    <location>
        <begin position="106"/>
        <end position="116"/>
    </location>
</feature>
<sequence>MDNDDGYQPQGQDYLFPYSIPQSSTYDYQDYDTGHVVFHDLDKKKNVVKSSPAPPSYSIPQPAHPGKTHPVSHGKFFRAPPHPYYGPQAHFHPQTSQGLVQDSAKPKAKRGRRKKKTNESSDQLGSCTNTNAGYLQVQPGMSHHGKLVEDRSEKNHESPNTASQKSTSEVMDPIPDPSPNLDLDTMKTVGTKIFQSYPPTPQPVSFPDHPPNSIMNMRLDSIYYRTMDVENIREEDIDLNLLEGDDLELDDSMEERQAGPTQPEVSKSTGDNGSSNGQNTNTPSPASIHDHHEPPNSILNCTPATPASLHDHPPNSILNMRLDSIYYRTMDVENIGEEDIDLNLLEGDDDIDLDAMDTEDQATDSEDKSTKKPQGDRPGRGTEIVSQKAIQKESNALKKNQKPTQKSTSLLVCPNPLQNSSTPSPASIHDHLPEQVPIQNQPSLSGVIKETNIPASIPANFPDHPPNSILNLRLDSIYYRTMDVENIGEEDIDLNLLEGDDLDFEAMDSSDKHRDEEVLTKRIPQNPSDDSNIPAASKKHQKTIATESEVSTTNQDISNPLHNSSAPLIPASIPDHPPNSILNLRLDSVYFRTMDVENIGEEDIDLNLLEGDDIDLDETPEEPVVSAKENESVSVKSVQKPSSTQSTSSHEIGSSGSTPSEAIKSTDIHNSQDASIIHTPATPVSLHDHPPNSIMNMRLDSIYFRTMDVENIREDEIDLNLLVGDDVDLDDLGNKEPQEKISKNAPVKKTQKSVSKKKQTELGAPPTPANVHDHPPNSIMNMRLDSVYFRTMDVENITEEDINLNLLEGDDIDLEAMDAEASEETSDIAIRSQESRQVPAPPYQANNSNESPSEVNSVQATTKKPVQKESELLLSSSTPSPTSNPASNENHKNSEGQKIPEHPPNSILNLRLDSIYYRTMDVENIREEDINLNLLMGDDDIDLEGIQKDNPQPESRNQSLRDKNVDQQQTKSSKQTLETRGRHMEYLDLDTMKTVGTQSLQSFPPTPQPAYLPPDYAPNSIMNLRLDSVYYRTMDVESIEDAQVAILEKNDPNVEELESEEEEESDSEDPTSSTKQLRQDRSKNSASPSSNITSSSEEEDSDEDDESSEDEEEEDVVISITKKAPKRNKSRILSGHCSNCSVKESTCWRKNKDGEQVCNPCALYEKTTGVKRPESLWQKEINRRDGTIDKELQIKKKENKEKRKRACIICEKSCRSVRNPPLCIPCRKGTANTAMECSVCGEGGKKLATYYFVKGKAECYRCYEKKINRKSKEGMARIAAEKEKARKEAEAKAKEIEHIFAVPQLPTDKPRCHKCAVSGVRLVKSPLFEGSPLTCRKCYEAAYRKKKRSEKPPAPPKPKENHECVKCGATGVKMEKIDPVTKARTCKKCYNREMYLRNKEKKMKEGR</sequence>
<evidence type="ECO:0000256" key="6">
    <source>
        <dbReference type="SAM" id="MobiDB-lite"/>
    </source>
</evidence>
<dbReference type="GO" id="GO:0008270">
    <property type="term" value="F:zinc ion binding"/>
    <property type="evidence" value="ECO:0007669"/>
    <property type="project" value="UniProtKB-KW"/>
</dbReference>
<keyword evidence="2" id="KW-0804">Transcription</keyword>
<evidence type="ECO:0000313" key="9">
    <source>
        <dbReference type="Proteomes" id="UP000008068"/>
    </source>
</evidence>
<keyword evidence="1" id="KW-0805">Transcription regulation</keyword>
<feature type="compositionally biased region" description="Acidic residues" evidence="6">
    <location>
        <begin position="1096"/>
        <end position="1116"/>
    </location>
</feature>
<keyword evidence="5" id="KW-0175">Coiled coil</keyword>
<feature type="region of interest" description="Disordered" evidence="6">
    <location>
        <begin position="943"/>
        <end position="982"/>
    </location>
</feature>
<feature type="compositionally biased region" description="Basic and acidic residues" evidence="6">
    <location>
        <begin position="146"/>
        <end position="157"/>
    </location>
</feature>
<proteinExistence type="predicted"/>
<protein>
    <recommendedName>
        <fullName evidence="7">GATA-type domain-containing protein</fullName>
    </recommendedName>
</protein>
<dbReference type="SUPFAM" id="SSF57716">
    <property type="entry name" value="Glucocorticoid receptor-like (DNA-binding domain)"/>
    <property type="match status" value="1"/>
</dbReference>
<dbReference type="STRING" id="135651.G0NJ14"/>
<dbReference type="Pfam" id="PF00320">
    <property type="entry name" value="GATA"/>
    <property type="match status" value="1"/>
</dbReference>
<feature type="compositionally biased region" description="Basic and acidic residues" evidence="6">
    <location>
        <begin position="733"/>
        <end position="742"/>
    </location>
</feature>
<keyword evidence="4" id="KW-0863">Zinc-finger</keyword>
<dbReference type="InterPro" id="IPR013088">
    <property type="entry name" value="Znf_NHR/GATA"/>
</dbReference>
<dbReference type="Proteomes" id="UP000008068">
    <property type="component" value="Unassembled WGS sequence"/>
</dbReference>
<organism evidence="9">
    <name type="scientific">Caenorhabditis brenneri</name>
    <name type="common">Nematode worm</name>
    <dbReference type="NCBI Taxonomy" id="135651"/>
    <lineage>
        <taxon>Eukaryota</taxon>
        <taxon>Metazoa</taxon>
        <taxon>Ecdysozoa</taxon>
        <taxon>Nematoda</taxon>
        <taxon>Chromadorea</taxon>
        <taxon>Rhabditida</taxon>
        <taxon>Rhabditina</taxon>
        <taxon>Rhabditomorpha</taxon>
        <taxon>Rhabditoidea</taxon>
        <taxon>Rhabditidae</taxon>
        <taxon>Peloderinae</taxon>
        <taxon>Caenorhabditis</taxon>
    </lineage>
</organism>
<reference evidence="9" key="1">
    <citation type="submission" date="2011-07" db="EMBL/GenBank/DDBJ databases">
        <authorList>
            <consortium name="Caenorhabditis brenneri Sequencing and Analysis Consortium"/>
            <person name="Wilson R.K."/>
        </authorList>
    </citation>
    <scope>NUCLEOTIDE SEQUENCE [LARGE SCALE GENOMIC DNA]</scope>
    <source>
        <strain evidence="9">PB2801</strain>
    </source>
</reference>
<dbReference type="InterPro" id="IPR000679">
    <property type="entry name" value="Znf_GATA"/>
</dbReference>
<evidence type="ECO:0000256" key="3">
    <source>
        <dbReference type="ARBA" id="ARBA00023242"/>
    </source>
</evidence>
<feature type="compositionally biased region" description="Polar residues" evidence="6">
    <location>
        <begin position="120"/>
        <end position="133"/>
    </location>
</feature>
<dbReference type="eggNOG" id="KOG1601">
    <property type="taxonomic scope" value="Eukaryota"/>
</dbReference>
<feature type="region of interest" description="Disordered" evidence="6">
    <location>
        <begin position="359"/>
        <end position="385"/>
    </location>
</feature>
<feature type="compositionally biased region" description="Low complexity" evidence="6">
    <location>
        <begin position="872"/>
        <end position="888"/>
    </location>
</feature>
<feature type="coiled-coil region" evidence="5">
    <location>
        <begin position="1272"/>
        <end position="1299"/>
    </location>
</feature>
<feature type="compositionally biased region" description="Polar residues" evidence="6">
    <location>
        <begin position="259"/>
        <end position="285"/>
    </location>
</feature>
<feature type="region of interest" description="Disordered" evidence="6">
    <location>
        <begin position="819"/>
        <end position="906"/>
    </location>
</feature>
<dbReference type="Gene3D" id="3.30.50.10">
    <property type="entry name" value="Erythroid Transcription Factor GATA-1, subunit A"/>
    <property type="match status" value="1"/>
</dbReference>
<feature type="compositionally biased region" description="Low complexity" evidence="6">
    <location>
        <begin position="632"/>
        <end position="660"/>
    </location>
</feature>
<feature type="compositionally biased region" description="Low complexity" evidence="6">
    <location>
        <begin position="846"/>
        <end position="858"/>
    </location>
</feature>
<feature type="compositionally biased region" description="Polar residues" evidence="6">
    <location>
        <begin position="966"/>
        <end position="976"/>
    </location>
</feature>